<comment type="caution">
    <text evidence="3">The sequence shown here is derived from an EMBL/GenBank/DDBJ whole genome shotgun (WGS) entry which is preliminary data.</text>
</comment>
<keyword evidence="4" id="KW-1185">Reference proteome</keyword>
<dbReference type="SMART" id="SM00450">
    <property type="entry name" value="RHOD"/>
    <property type="match status" value="1"/>
</dbReference>
<dbReference type="InterPro" id="IPR001763">
    <property type="entry name" value="Rhodanese-like_dom"/>
</dbReference>
<evidence type="ECO:0000259" key="2">
    <source>
        <dbReference type="PROSITE" id="PS50206"/>
    </source>
</evidence>
<reference evidence="3 4" key="1">
    <citation type="submission" date="2021-03" db="EMBL/GenBank/DDBJ databases">
        <title>Genomic Encyclopedia of Type Strains, Phase IV (KMG-IV): sequencing the most valuable type-strain genomes for metagenomic binning, comparative biology and taxonomic classification.</title>
        <authorList>
            <person name="Goeker M."/>
        </authorList>
    </citation>
    <scope>NUCLEOTIDE SEQUENCE [LARGE SCALE GENOMIC DNA]</scope>
    <source>
        <strain evidence="3 4">DSM 3984</strain>
    </source>
</reference>
<dbReference type="Pfam" id="PF26341">
    <property type="entry name" value="AAA_SelU"/>
    <property type="match status" value="1"/>
</dbReference>
<accession>A0ABS4EZP0</accession>
<sequence>MFNIVEYEEIEKDKNCILIDVRTPKEFNEATIEGAINIPVLLDDEREIVGTLYVQESVEKAKSKGIEFISKRLPEIFNKIQDMYDPKNKKIVLFCARGGMRSGSLHFLLHSLGIKVYKLKGGYKSYRKYINENLEKVNKDVKYIVLHGKTGVGKTEYLKALKEKGFDILDLEGAANHRGSLLGGVSLGNANSQKKFETKIFEELKNRKSNLVFVEGESKRIGNIIIPGYIFESMNKGINIYIEDSIENRSEILIKEYIKGKDSVNELINCIESLKRYLNNNRIEQYKTLLKEGNYKTVCEELMVKYYDPLYSNSFKVSNFYEKITNKNREETINKLIDIYNKNA</sequence>
<dbReference type="InterPro" id="IPR017582">
    <property type="entry name" value="SelU"/>
</dbReference>
<name>A0ABS4EZP0_9CLOT</name>
<dbReference type="InterPro" id="IPR058840">
    <property type="entry name" value="AAA_SelU"/>
</dbReference>
<dbReference type="InterPro" id="IPR036873">
    <property type="entry name" value="Rhodanese-like_dom_sf"/>
</dbReference>
<dbReference type="GO" id="GO:0016740">
    <property type="term" value="F:transferase activity"/>
    <property type="evidence" value="ECO:0007669"/>
    <property type="project" value="UniProtKB-KW"/>
</dbReference>
<dbReference type="NCBIfam" id="NF008750">
    <property type="entry name" value="PRK11784.1-2"/>
    <property type="match status" value="1"/>
</dbReference>
<proteinExistence type="predicted"/>
<gene>
    <name evidence="3" type="ORF">J2Z53_001049</name>
</gene>
<protein>
    <submittedName>
        <fullName evidence="3">tRNA 2-selenouridine synthase</fullName>
        <ecNumber evidence="3">2.9.1.-</ecNumber>
    </submittedName>
</protein>
<keyword evidence="1" id="KW-0711">Selenium</keyword>
<dbReference type="Gene3D" id="3.40.50.300">
    <property type="entry name" value="P-loop containing nucleotide triphosphate hydrolases"/>
    <property type="match status" value="1"/>
</dbReference>
<evidence type="ECO:0000256" key="1">
    <source>
        <dbReference type="ARBA" id="ARBA00023266"/>
    </source>
</evidence>
<dbReference type="InterPro" id="IPR027417">
    <property type="entry name" value="P-loop_NTPase"/>
</dbReference>
<dbReference type="PANTHER" id="PTHR30401">
    <property type="entry name" value="TRNA 2-SELENOURIDINE SYNTHASE"/>
    <property type="match status" value="1"/>
</dbReference>
<dbReference type="PROSITE" id="PS50206">
    <property type="entry name" value="RHODANESE_3"/>
    <property type="match status" value="1"/>
</dbReference>
<dbReference type="Gene3D" id="3.40.250.10">
    <property type="entry name" value="Rhodanese-like domain"/>
    <property type="match status" value="1"/>
</dbReference>
<dbReference type="SUPFAM" id="SSF52540">
    <property type="entry name" value="P-loop containing nucleoside triphosphate hydrolases"/>
    <property type="match status" value="1"/>
</dbReference>
<dbReference type="EC" id="2.9.1.-" evidence="3"/>
<dbReference type="RefSeq" id="WP_209796163.1">
    <property type="nucleotide sequence ID" value="NZ_JAGGJZ010000002.1"/>
</dbReference>
<dbReference type="EMBL" id="JAGGJZ010000002">
    <property type="protein sequence ID" value="MBP1889468.1"/>
    <property type="molecule type" value="Genomic_DNA"/>
</dbReference>
<dbReference type="Pfam" id="PF00581">
    <property type="entry name" value="Rhodanese"/>
    <property type="match status" value="1"/>
</dbReference>
<evidence type="ECO:0000313" key="3">
    <source>
        <dbReference type="EMBL" id="MBP1889468.1"/>
    </source>
</evidence>
<organism evidence="3 4">
    <name type="scientific">Clostridium moniliforme</name>
    <dbReference type="NCBI Taxonomy" id="39489"/>
    <lineage>
        <taxon>Bacteria</taxon>
        <taxon>Bacillati</taxon>
        <taxon>Bacillota</taxon>
        <taxon>Clostridia</taxon>
        <taxon>Eubacteriales</taxon>
        <taxon>Clostridiaceae</taxon>
        <taxon>Clostridium</taxon>
    </lineage>
</organism>
<dbReference type="Proteomes" id="UP000783390">
    <property type="component" value="Unassembled WGS sequence"/>
</dbReference>
<keyword evidence="3" id="KW-0808">Transferase</keyword>
<dbReference type="SUPFAM" id="SSF52821">
    <property type="entry name" value="Rhodanese/Cell cycle control phosphatase"/>
    <property type="match status" value="1"/>
</dbReference>
<dbReference type="CDD" id="cd01520">
    <property type="entry name" value="RHOD_YbbB"/>
    <property type="match status" value="1"/>
</dbReference>
<dbReference type="PANTHER" id="PTHR30401:SF0">
    <property type="entry name" value="TRNA 2-SELENOURIDINE SYNTHASE"/>
    <property type="match status" value="1"/>
</dbReference>
<feature type="domain" description="Rhodanese" evidence="2">
    <location>
        <begin position="12"/>
        <end position="135"/>
    </location>
</feature>
<dbReference type="NCBIfam" id="TIGR03167">
    <property type="entry name" value="tRNA_sel_U_synt"/>
    <property type="match status" value="1"/>
</dbReference>
<evidence type="ECO:0000313" key="4">
    <source>
        <dbReference type="Proteomes" id="UP000783390"/>
    </source>
</evidence>
<dbReference type="NCBIfam" id="NF008752">
    <property type="entry name" value="PRK11784.1-4"/>
    <property type="match status" value="1"/>
</dbReference>